<dbReference type="Pfam" id="PF01163">
    <property type="entry name" value="RIO1"/>
    <property type="match status" value="1"/>
</dbReference>
<evidence type="ECO:0000259" key="20">
    <source>
        <dbReference type="SMART" id="SM00090"/>
    </source>
</evidence>
<evidence type="ECO:0000256" key="18">
    <source>
        <dbReference type="ARBA" id="ARBA00068837"/>
    </source>
</evidence>
<dbReference type="Proteomes" id="UP000070444">
    <property type="component" value="Unassembled WGS sequence"/>
</dbReference>
<keyword evidence="10" id="KW-0479">Metal-binding</keyword>
<dbReference type="STRING" id="796925.A0A137NXL4"/>
<dbReference type="InterPro" id="IPR036388">
    <property type="entry name" value="WH-like_DNA-bd_sf"/>
</dbReference>
<keyword evidence="22" id="KW-1185">Reference proteome</keyword>
<keyword evidence="6" id="KW-0690">Ribosome biogenesis</keyword>
<dbReference type="FunFam" id="1.10.510.10:FF:000307">
    <property type="entry name" value="Serine/threonine-protein kinase RIO2"/>
    <property type="match status" value="1"/>
</dbReference>
<gene>
    <name evidence="21" type="ORF">CONCODRAFT_19625</name>
</gene>
<reference evidence="21 22" key="1">
    <citation type="journal article" date="2015" name="Genome Biol. Evol.">
        <title>Phylogenomic analyses indicate that early fungi evolved digesting cell walls of algal ancestors of land plants.</title>
        <authorList>
            <person name="Chang Y."/>
            <person name="Wang S."/>
            <person name="Sekimoto S."/>
            <person name="Aerts A.L."/>
            <person name="Choi C."/>
            <person name="Clum A."/>
            <person name="LaButti K.M."/>
            <person name="Lindquist E.A."/>
            <person name="Yee Ngan C."/>
            <person name="Ohm R.A."/>
            <person name="Salamov A.A."/>
            <person name="Grigoriev I.V."/>
            <person name="Spatafora J.W."/>
            <person name="Berbee M.L."/>
        </authorList>
    </citation>
    <scope>NUCLEOTIDE SEQUENCE [LARGE SCALE GENOMIC DNA]</scope>
    <source>
        <strain evidence="21 22">NRRL 28638</strain>
    </source>
</reference>
<keyword evidence="11" id="KW-0547">Nucleotide-binding</keyword>
<feature type="compositionally biased region" description="Acidic residues" evidence="19">
    <location>
        <begin position="323"/>
        <end position="362"/>
    </location>
</feature>
<dbReference type="SMART" id="SM00090">
    <property type="entry name" value="RIO"/>
    <property type="match status" value="1"/>
</dbReference>
<evidence type="ECO:0000256" key="11">
    <source>
        <dbReference type="ARBA" id="ARBA00022741"/>
    </source>
</evidence>
<comment type="subcellular location">
    <subcellularLocation>
        <location evidence="2">Cytoplasm</location>
    </subcellularLocation>
</comment>
<dbReference type="Gene3D" id="3.30.200.20">
    <property type="entry name" value="Phosphorylase Kinase, domain 1"/>
    <property type="match status" value="1"/>
</dbReference>
<dbReference type="AlphaFoldDB" id="A0A137NXL4"/>
<dbReference type="GO" id="GO:0005634">
    <property type="term" value="C:nucleus"/>
    <property type="evidence" value="ECO:0007669"/>
    <property type="project" value="EnsemblFungi"/>
</dbReference>
<dbReference type="InterPro" id="IPR036390">
    <property type="entry name" value="WH_DNA-bd_sf"/>
</dbReference>
<dbReference type="GO" id="GO:0046872">
    <property type="term" value="F:metal ion binding"/>
    <property type="evidence" value="ECO:0007669"/>
    <property type="project" value="UniProtKB-KW"/>
</dbReference>
<dbReference type="SUPFAM" id="SSF48371">
    <property type="entry name" value="ARM repeat"/>
    <property type="match status" value="1"/>
</dbReference>
<evidence type="ECO:0000256" key="14">
    <source>
        <dbReference type="ARBA" id="ARBA00022842"/>
    </source>
</evidence>
<evidence type="ECO:0000256" key="17">
    <source>
        <dbReference type="ARBA" id="ARBA00068353"/>
    </source>
</evidence>
<dbReference type="PANTHER" id="PTHR45852">
    <property type="entry name" value="SER/THR-PROTEIN KINASE RIO2"/>
    <property type="match status" value="1"/>
</dbReference>
<comment type="catalytic activity">
    <reaction evidence="15">
        <text>L-threonyl-[protein] + ATP = O-phospho-L-threonyl-[protein] + ADP + H(+)</text>
        <dbReference type="Rhea" id="RHEA:46608"/>
        <dbReference type="Rhea" id="RHEA-COMP:11060"/>
        <dbReference type="Rhea" id="RHEA-COMP:11605"/>
        <dbReference type="ChEBI" id="CHEBI:15378"/>
        <dbReference type="ChEBI" id="CHEBI:30013"/>
        <dbReference type="ChEBI" id="CHEBI:30616"/>
        <dbReference type="ChEBI" id="CHEBI:61977"/>
        <dbReference type="ChEBI" id="CHEBI:456216"/>
        <dbReference type="EC" id="2.7.11.1"/>
    </reaction>
</comment>
<organism evidence="21 22">
    <name type="scientific">Conidiobolus coronatus (strain ATCC 28846 / CBS 209.66 / NRRL 28638)</name>
    <name type="common">Delacroixia coronata</name>
    <dbReference type="NCBI Taxonomy" id="796925"/>
    <lineage>
        <taxon>Eukaryota</taxon>
        <taxon>Fungi</taxon>
        <taxon>Fungi incertae sedis</taxon>
        <taxon>Zoopagomycota</taxon>
        <taxon>Entomophthoromycotina</taxon>
        <taxon>Entomophthoromycetes</taxon>
        <taxon>Entomophthorales</taxon>
        <taxon>Ancylistaceae</taxon>
        <taxon>Conidiobolus</taxon>
    </lineage>
</organism>
<comment type="similarity">
    <text evidence="3">Belongs to the protein kinase superfamily. RIO-type Ser/Thr kinase family.</text>
</comment>
<evidence type="ECO:0000256" key="15">
    <source>
        <dbReference type="ARBA" id="ARBA00047899"/>
    </source>
</evidence>
<dbReference type="InterPro" id="IPR011009">
    <property type="entry name" value="Kinase-like_dom_sf"/>
</dbReference>
<evidence type="ECO:0000313" key="22">
    <source>
        <dbReference type="Proteomes" id="UP000070444"/>
    </source>
</evidence>
<dbReference type="PANTHER" id="PTHR45852:SF1">
    <property type="entry name" value="SERINE_THREONINE-PROTEIN KINASE RIO2"/>
    <property type="match status" value="1"/>
</dbReference>
<accession>A0A137NXL4</accession>
<dbReference type="Pfam" id="PF09202">
    <property type="entry name" value="Rio2_N"/>
    <property type="match status" value="1"/>
</dbReference>
<evidence type="ECO:0000256" key="1">
    <source>
        <dbReference type="ARBA" id="ARBA00001946"/>
    </source>
</evidence>
<dbReference type="InterPro" id="IPR016024">
    <property type="entry name" value="ARM-type_fold"/>
</dbReference>
<keyword evidence="13" id="KW-0067">ATP-binding</keyword>
<evidence type="ECO:0000256" key="3">
    <source>
        <dbReference type="ARBA" id="ARBA00009196"/>
    </source>
</evidence>
<evidence type="ECO:0000256" key="9">
    <source>
        <dbReference type="ARBA" id="ARBA00022679"/>
    </source>
</evidence>
<evidence type="ECO:0000256" key="16">
    <source>
        <dbReference type="ARBA" id="ARBA00048679"/>
    </source>
</evidence>
<dbReference type="InterPro" id="IPR018935">
    <property type="entry name" value="RIO_kinase_CS"/>
</dbReference>
<evidence type="ECO:0000256" key="19">
    <source>
        <dbReference type="SAM" id="MobiDB-lite"/>
    </source>
</evidence>
<keyword evidence="9" id="KW-0808">Transferase</keyword>
<comment type="cofactor">
    <cofactor evidence="1">
        <name>Mg(2+)</name>
        <dbReference type="ChEBI" id="CHEBI:18420"/>
    </cofactor>
</comment>
<evidence type="ECO:0000256" key="12">
    <source>
        <dbReference type="ARBA" id="ARBA00022777"/>
    </source>
</evidence>
<evidence type="ECO:0000256" key="6">
    <source>
        <dbReference type="ARBA" id="ARBA00022517"/>
    </source>
</evidence>
<evidence type="ECO:0000256" key="2">
    <source>
        <dbReference type="ARBA" id="ARBA00004496"/>
    </source>
</evidence>
<protein>
    <recommendedName>
        <fullName evidence="17">Serine/threonine-protein kinase RIO2</fullName>
        <ecNumber evidence="4">2.7.11.1</ecNumber>
    </recommendedName>
    <alternativeName>
        <fullName evidence="18">Serine/threonine-protein kinase rio2</fullName>
    </alternativeName>
</protein>
<dbReference type="PROSITE" id="PS01245">
    <property type="entry name" value="RIO1"/>
    <property type="match status" value="1"/>
</dbReference>
<name>A0A137NXL4_CONC2</name>
<evidence type="ECO:0000313" key="21">
    <source>
        <dbReference type="EMBL" id="KXN67414.1"/>
    </source>
</evidence>
<keyword evidence="14" id="KW-0460">Magnesium</keyword>
<evidence type="ECO:0000256" key="7">
    <source>
        <dbReference type="ARBA" id="ARBA00022527"/>
    </source>
</evidence>
<proteinExistence type="inferred from homology"/>
<dbReference type="InterPro" id="IPR000687">
    <property type="entry name" value="RIO_kinase"/>
</dbReference>
<dbReference type="FunFam" id="3.30.200.20:FF:000052">
    <property type="entry name" value="Serine/threonine-protein kinase RIO2"/>
    <property type="match status" value="1"/>
</dbReference>
<dbReference type="Gene3D" id="1.10.10.10">
    <property type="entry name" value="Winged helix-like DNA-binding domain superfamily/Winged helix DNA-binding domain"/>
    <property type="match status" value="1"/>
</dbReference>
<keyword evidence="7" id="KW-0723">Serine/threonine-protein kinase</keyword>
<keyword evidence="5" id="KW-0963">Cytoplasm</keyword>
<dbReference type="OrthoDB" id="10258631at2759"/>
<dbReference type="GO" id="GO:0000462">
    <property type="term" value="P:maturation of SSU-rRNA from tricistronic rRNA transcript (SSU-rRNA, 5.8S rRNA, LSU-rRNA)"/>
    <property type="evidence" value="ECO:0007669"/>
    <property type="project" value="EnsemblFungi"/>
</dbReference>
<dbReference type="GO" id="GO:0005829">
    <property type="term" value="C:cytosol"/>
    <property type="evidence" value="ECO:0007669"/>
    <property type="project" value="EnsemblFungi"/>
</dbReference>
<evidence type="ECO:0000256" key="4">
    <source>
        <dbReference type="ARBA" id="ARBA00012513"/>
    </source>
</evidence>
<dbReference type="OMA" id="GYTNFRE"/>
<sequence length="394" mass="45680">MKLDVKALRYLTSEDFRVLTATEMGSRNHEVVPTSLITEIAKLRAGGTNKVLGDLARRNLVAKVQNTKYDGYRLTYGGYDYLALKTFSKRNSACSVGNQIGVGKESDIYVVGDQDGEQRVLKIHRLGRISFRNIKNTRDYLKNRKSSSWLYMSRLAALKEYAFMRVLHENGFPVPQPIDQNRHCIVMELVDAFPLRSIDNVLDPGRLYSDLMNLIVKLAQYGLIHGDFNEFNILVKKSGDLVLIDFPQMVSIHHPNAQEYFDRDVQCIRTYFRKRYRYESKVYPKFHLDVNQEFDLDVQVAASGFAKKQQKELEEYMNLVNENESDEDYDSEDDDEEDDDEDSEEEEDDDEEDEDSEDEEQESNNITEKLEQLEINSDIPLNMNVDDPKPFQKV</sequence>
<dbReference type="InterPro" id="IPR030484">
    <property type="entry name" value="Rio2"/>
</dbReference>
<dbReference type="Gene3D" id="1.10.510.10">
    <property type="entry name" value="Transferase(Phosphotransferase) domain 1"/>
    <property type="match status" value="1"/>
</dbReference>
<feature type="domain" description="RIO kinase" evidence="20">
    <location>
        <begin position="65"/>
        <end position="295"/>
    </location>
</feature>
<dbReference type="GO" id="GO:0004674">
    <property type="term" value="F:protein serine/threonine kinase activity"/>
    <property type="evidence" value="ECO:0007669"/>
    <property type="project" value="UniProtKB-KW"/>
</dbReference>
<evidence type="ECO:0000256" key="10">
    <source>
        <dbReference type="ARBA" id="ARBA00022723"/>
    </source>
</evidence>
<dbReference type="FunFam" id="1.10.10.10:FF:000053">
    <property type="entry name" value="Serine/threonine-protein kinase RIO2"/>
    <property type="match status" value="1"/>
</dbReference>
<keyword evidence="12" id="KW-0418">Kinase</keyword>
<dbReference type="SUPFAM" id="SSF56112">
    <property type="entry name" value="Protein kinase-like (PK-like)"/>
    <property type="match status" value="1"/>
</dbReference>
<dbReference type="CDD" id="cd05144">
    <property type="entry name" value="RIO2_C"/>
    <property type="match status" value="1"/>
</dbReference>
<comment type="catalytic activity">
    <reaction evidence="16">
        <text>L-seryl-[protein] + ATP = O-phospho-L-seryl-[protein] + ADP + H(+)</text>
        <dbReference type="Rhea" id="RHEA:17989"/>
        <dbReference type="Rhea" id="RHEA-COMP:9863"/>
        <dbReference type="Rhea" id="RHEA-COMP:11604"/>
        <dbReference type="ChEBI" id="CHEBI:15378"/>
        <dbReference type="ChEBI" id="CHEBI:29999"/>
        <dbReference type="ChEBI" id="CHEBI:30616"/>
        <dbReference type="ChEBI" id="CHEBI:83421"/>
        <dbReference type="ChEBI" id="CHEBI:456216"/>
        <dbReference type="EC" id="2.7.11.1"/>
    </reaction>
</comment>
<dbReference type="SUPFAM" id="SSF46785">
    <property type="entry name" value="Winged helix' DNA-binding domain"/>
    <property type="match status" value="1"/>
</dbReference>
<dbReference type="InterPro" id="IPR018934">
    <property type="entry name" value="RIO_dom"/>
</dbReference>
<dbReference type="GO" id="GO:0030688">
    <property type="term" value="C:preribosome, small subunit precursor"/>
    <property type="evidence" value="ECO:0007669"/>
    <property type="project" value="TreeGrafter"/>
</dbReference>
<keyword evidence="8" id="KW-0597">Phosphoprotein</keyword>
<feature type="region of interest" description="Disordered" evidence="19">
    <location>
        <begin position="321"/>
        <end position="394"/>
    </location>
</feature>
<evidence type="ECO:0000256" key="13">
    <source>
        <dbReference type="ARBA" id="ARBA00022840"/>
    </source>
</evidence>
<dbReference type="EC" id="2.7.11.1" evidence="4"/>
<dbReference type="EMBL" id="KQ964638">
    <property type="protein sequence ID" value="KXN67414.1"/>
    <property type="molecule type" value="Genomic_DNA"/>
</dbReference>
<dbReference type="GO" id="GO:0005524">
    <property type="term" value="F:ATP binding"/>
    <property type="evidence" value="ECO:0007669"/>
    <property type="project" value="UniProtKB-KW"/>
</dbReference>
<dbReference type="InterPro" id="IPR015285">
    <property type="entry name" value="RIO2_wHTH_N"/>
</dbReference>
<evidence type="ECO:0000256" key="8">
    <source>
        <dbReference type="ARBA" id="ARBA00022553"/>
    </source>
</evidence>
<dbReference type="GO" id="GO:0046830">
    <property type="term" value="P:positive regulation of RNA import into nucleus"/>
    <property type="evidence" value="ECO:0007669"/>
    <property type="project" value="EnsemblFungi"/>
</dbReference>
<evidence type="ECO:0000256" key="5">
    <source>
        <dbReference type="ARBA" id="ARBA00022490"/>
    </source>
</evidence>